<keyword evidence="1" id="KW-0175">Coiled coil</keyword>
<gene>
    <name evidence="3" type="ORF">JOF34_000111</name>
</gene>
<organism evidence="3 4">
    <name type="scientific">Microbacterium amylolyticum</name>
    <dbReference type="NCBI Taxonomy" id="936337"/>
    <lineage>
        <taxon>Bacteria</taxon>
        <taxon>Bacillati</taxon>
        <taxon>Actinomycetota</taxon>
        <taxon>Actinomycetes</taxon>
        <taxon>Micrococcales</taxon>
        <taxon>Microbacteriaceae</taxon>
        <taxon>Microbacterium</taxon>
    </lineage>
</organism>
<feature type="coiled-coil region" evidence="1">
    <location>
        <begin position="431"/>
        <end position="458"/>
    </location>
</feature>
<feature type="compositionally biased region" description="Low complexity" evidence="2">
    <location>
        <begin position="60"/>
        <end position="75"/>
    </location>
</feature>
<evidence type="ECO:0000313" key="3">
    <source>
        <dbReference type="EMBL" id="MBP2435525.1"/>
    </source>
</evidence>
<comment type="caution">
    <text evidence="3">The sequence shown here is derived from an EMBL/GenBank/DDBJ whole genome shotgun (WGS) entry which is preliminary data.</text>
</comment>
<name>A0ABS4ZEX0_9MICO</name>
<evidence type="ECO:0008006" key="5">
    <source>
        <dbReference type="Google" id="ProtNLM"/>
    </source>
</evidence>
<accession>A0ABS4ZEX0</accession>
<protein>
    <recommendedName>
        <fullName evidence="5">DUF349 domain-containing protein</fullName>
    </recommendedName>
</protein>
<dbReference type="Pfam" id="PF03993">
    <property type="entry name" value="DUF349"/>
    <property type="match status" value="3"/>
</dbReference>
<dbReference type="RefSeq" id="WP_241245031.1">
    <property type="nucleotide sequence ID" value="NZ_CP049253.1"/>
</dbReference>
<evidence type="ECO:0000313" key="4">
    <source>
        <dbReference type="Proteomes" id="UP001519362"/>
    </source>
</evidence>
<proteinExistence type="predicted"/>
<dbReference type="EMBL" id="JAGIOL010000001">
    <property type="protein sequence ID" value="MBP2435525.1"/>
    <property type="molecule type" value="Genomic_DNA"/>
</dbReference>
<keyword evidence="4" id="KW-1185">Reference proteome</keyword>
<feature type="region of interest" description="Disordered" evidence="2">
    <location>
        <begin position="1"/>
        <end position="94"/>
    </location>
</feature>
<dbReference type="Proteomes" id="UP001519362">
    <property type="component" value="Unassembled WGS sequence"/>
</dbReference>
<feature type="compositionally biased region" description="Pro residues" evidence="2">
    <location>
        <begin position="35"/>
        <end position="44"/>
    </location>
</feature>
<reference evidence="3 4" key="1">
    <citation type="submission" date="2021-03" db="EMBL/GenBank/DDBJ databases">
        <title>Sequencing the genomes of 1000 actinobacteria strains.</title>
        <authorList>
            <person name="Klenk H.-P."/>
        </authorList>
    </citation>
    <scope>NUCLEOTIDE SEQUENCE [LARGE SCALE GENOMIC DNA]</scope>
    <source>
        <strain evidence="3 4">DSM 24221</strain>
    </source>
</reference>
<evidence type="ECO:0000256" key="1">
    <source>
        <dbReference type="SAM" id="Coils"/>
    </source>
</evidence>
<dbReference type="InterPro" id="IPR007139">
    <property type="entry name" value="DUF349"/>
</dbReference>
<evidence type="ECO:0000256" key="2">
    <source>
        <dbReference type="SAM" id="MobiDB-lite"/>
    </source>
</evidence>
<sequence>MSTPDNSADDPTRTTDSTPAETVDEKTAERASAPTPTPSAPAAPSPSAIARRPKPPVTPVTPAAPTSPSAAPSTPGAAEWGRVDDNGVVSVKEGDDWRVVGEYPDGTHEEALHYYVRKFDDLAFKVATLEQRHQSGGASASDLRKQATQLTSDVTGAAAVGDLVSLQQRLSTLVDALAEASAQEQAAQRAAVDEAIAYRESIVVKVEELAARDPQSVQWKQATADLNELFAQWQEHQKVGPRLPKATATALWKRFRDSRSAIERARRAFFAELDDVHKTAKQQKTRIIERAEALASQGEDGIPTYRALLDEWKNAGRAGRKADDALWARFKAAGDVLYRAREERSLEEQAESAPRIVAREALLTEAAAVADIADIKKARQVLTDIQRKWDEVGQIFPRETERDLDGRMRKIELALKDREDVDWKRNNPETKARANDMETQLRESIAEYEAERERAEAAGDSRAAAEAQEAIEARTAWLRAIGS</sequence>